<dbReference type="SMART" id="SM00241">
    <property type="entry name" value="ZP"/>
    <property type="match status" value="1"/>
</dbReference>
<dbReference type="InterPro" id="IPR003609">
    <property type="entry name" value="Pan_app"/>
</dbReference>
<evidence type="ECO:0000256" key="1">
    <source>
        <dbReference type="SAM" id="Phobius"/>
    </source>
</evidence>
<evidence type="ECO:0000256" key="2">
    <source>
        <dbReference type="SAM" id="SignalP"/>
    </source>
</evidence>
<feature type="transmembrane region" description="Helical" evidence="1">
    <location>
        <begin position="626"/>
        <end position="651"/>
    </location>
</feature>
<sequence>MFNIMAYIFIILASLLTSIYGQYEMRPMSATCSQGTSLTFSRISGESPRLPTQPVLMYMSAYGSPITAECYNRCRKSEDCLGFIVDYAKSCCFKIPKVPAVKESFYPSPGVAYFSKVCIPLPGNCSERAWSLEVTPEYELLGLQHTVIPNIPDIWSCAKLCLEETTERPPCLSANYHSGSGTCTLSSHDRWTDPDSFIPTTQRSVVYYIENHCLIEINKPTCWHDPVYNETSLRADLQITNVTRDQCETRCENERYFECRAFSYLQETSDCLLHSDTALINLGPQLSPQLVETQSSEYSEMIPCLNMTVSCGTKDDSMSVTLHQPKFQGRLFVQGHADSCWSQGKGSDSTTLVLPLPDNSTNRCNLNVAYSVGEINRTLASAVVVVQNHPLIQTVSDRVVKVTCLISESATGPTNNLTLATGLSVLEPGIQNQIIGEGGNVVHNGTSPRARMRIIDQRTGKYATNIRLGDPLQLVIDIEPPFNVNMVRAGHLIASSGSHMDSLLLLDFRGCPPDLQAFPGLVPINETRLAANFRAFRFPSSPILTLSIVLTICSTQCQPTDCGNGVISYGRRRRSINGIYEEVPLQLAIMVHSENGTYIPNPLLQPSFGASSLNADTSHSQVCTSFITACLLALFGILLQFILLAVCCCVLHKKSAEKNDTISLRHDF</sequence>
<dbReference type="PROSITE" id="PS50948">
    <property type="entry name" value="PAN"/>
    <property type="match status" value="3"/>
</dbReference>
<dbReference type="PANTHER" id="PTHR47327:SF1">
    <property type="entry name" value="RE15579P"/>
    <property type="match status" value="1"/>
</dbReference>
<proteinExistence type="predicted"/>
<feature type="domain" description="ZP" evidence="4">
    <location>
        <begin position="310"/>
        <end position="569"/>
    </location>
</feature>
<feature type="domain" description="Apple" evidence="3">
    <location>
        <begin position="125"/>
        <end position="213"/>
    </location>
</feature>
<dbReference type="PROSITE" id="PS51034">
    <property type="entry name" value="ZP_2"/>
    <property type="match status" value="1"/>
</dbReference>
<evidence type="ECO:0000259" key="3">
    <source>
        <dbReference type="PROSITE" id="PS50948"/>
    </source>
</evidence>
<gene>
    <name evidence="5" type="ORF">O3M35_001443</name>
</gene>
<dbReference type="GO" id="GO:0009653">
    <property type="term" value="P:anatomical structure morphogenesis"/>
    <property type="evidence" value="ECO:0007669"/>
    <property type="project" value="TreeGrafter"/>
</dbReference>
<keyword evidence="1" id="KW-0472">Membrane</keyword>
<evidence type="ECO:0000313" key="5">
    <source>
        <dbReference type="EMBL" id="KAK9500119.1"/>
    </source>
</evidence>
<feature type="domain" description="Apple" evidence="3">
    <location>
        <begin position="222"/>
        <end position="304"/>
    </location>
</feature>
<feature type="signal peptide" evidence="2">
    <location>
        <begin position="1"/>
        <end position="21"/>
    </location>
</feature>
<feature type="chain" id="PRO_5043598113" evidence="2">
    <location>
        <begin position="22"/>
        <end position="668"/>
    </location>
</feature>
<evidence type="ECO:0000259" key="4">
    <source>
        <dbReference type="PROSITE" id="PS51034"/>
    </source>
</evidence>
<dbReference type="InterPro" id="IPR001507">
    <property type="entry name" value="ZP_dom"/>
</dbReference>
<dbReference type="Gene3D" id="3.50.4.10">
    <property type="entry name" value="Hepatocyte Growth Factor"/>
    <property type="match status" value="2"/>
</dbReference>
<dbReference type="InterPro" id="IPR052774">
    <property type="entry name" value="Celegans_DevNeuronal_Protein"/>
</dbReference>
<dbReference type="Proteomes" id="UP001461498">
    <property type="component" value="Unassembled WGS sequence"/>
</dbReference>
<evidence type="ECO:0000313" key="6">
    <source>
        <dbReference type="Proteomes" id="UP001461498"/>
    </source>
</evidence>
<accession>A0AAW1CNH4</accession>
<dbReference type="Pfam" id="PF00024">
    <property type="entry name" value="PAN_1"/>
    <property type="match status" value="2"/>
</dbReference>
<organism evidence="5 6">
    <name type="scientific">Rhynocoris fuscipes</name>
    <dbReference type="NCBI Taxonomy" id="488301"/>
    <lineage>
        <taxon>Eukaryota</taxon>
        <taxon>Metazoa</taxon>
        <taxon>Ecdysozoa</taxon>
        <taxon>Arthropoda</taxon>
        <taxon>Hexapoda</taxon>
        <taxon>Insecta</taxon>
        <taxon>Pterygota</taxon>
        <taxon>Neoptera</taxon>
        <taxon>Paraneoptera</taxon>
        <taxon>Hemiptera</taxon>
        <taxon>Heteroptera</taxon>
        <taxon>Panheteroptera</taxon>
        <taxon>Cimicomorpha</taxon>
        <taxon>Reduviidae</taxon>
        <taxon>Harpactorinae</taxon>
        <taxon>Harpactorini</taxon>
        <taxon>Rhynocoris</taxon>
    </lineage>
</organism>
<keyword evidence="6" id="KW-1185">Reference proteome</keyword>
<dbReference type="InterPro" id="IPR056953">
    <property type="entry name" value="CUT_N"/>
</dbReference>
<keyword evidence="1" id="KW-1133">Transmembrane helix</keyword>
<dbReference type="SMART" id="SM00473">
    <property type="entry name" value="PAN_AP"/>
    <property type="match status" value="2"/>
</dbReference>
<keyword evidence="1" id="KW-0812">Transmembrane</keyword>
<protein>
    <submittedName>
        <fullName evidence="5">Uncharacterized protein</fullName>
    </submittedName>
</protein>
<comment type="caution">
    <text evidence="5">The sequence shown here is derived from an EMBL/GenBank/DDBJ whole genome shotgun (WGS) entry which is preliminary data.</text>
</comment>
<dbReference type="Pfam" id="PF25057">
    <property type="entry name" value="CUT_N"/>
    <property type="match status" value="1"/>
</dbReference>
<name>A0AAW1CNH4_9HEMI</name>
<dbReference type="PANTHER" id="PTHR47327">
    <property type="entry name" value="FI18240P1-RELATED"/>
    <property type="match status" value="1"/>
</dbReference>
<feature type="domain" description="Apple" evidence="3">
    <location>
        <begin position="32"/>
        <end position="118"/>
    </location>
</feature>
<dbReference type="SUPFAM" id="SSF57414">
    <property type="entry name" value="Hairpin loop containing domain-like"/>
    <property type="match status" value="2"/>
</dbReference>
<dbReference type="AlphaFoldDB" id="A0AAW1CNH4"/>
<keyword evidence="2" id="KW-0732">Signal</keyword>
<dbReference type="CDD" id="cd01099">
    <property type="entry name" value="PAN_AP_HGF"/>
    <property type="match status" value="2"/>
</dbReference>
<dbReference type="EMBL" id="JAPXFL010000010">
    <property type="protein sequence ID" value="KAK9500119.1"/>
    <property type="molecule type" value="Genomic_DNA"/>
</dbReference>
<reference evidence="5 6" key="1">
    <citation type="submission" date="2022-12" db="EMBL/GenBank/DDBJ databases">
        <title>Chromosome-level genome assembly of true bugs.</title>
        <authorList>
            <person name="Ma L."/>
            <person name="Li H."/>
        </authorList>
    </citation>
    <scope>NUCLEOTIDE SEQUENCE [LARGE SCALE GENOMIC DNA]</scope>
    <source>
        <strain evidence="5">Lab_2022b</strain>
    </source>
</reference>